<dbReference type="SMART" id="SM00185">
    <property type="entry name" value="ARM"/>
    <property type="match status" value="9"/>
</dbReference>
<dbReference type="PROSITE" id="PS50176">
    <property type="entry name" value="ARM_REPEAT"/>
    <property type="match status" value="1"/>
</dbReference>
<evidence type="ECO:0000256" key="2">
    <source>
        <dbReference type="PROSITE-ProRule" id="PRU00259"/>
    </source>
</evidence>
<name>A0A660KPN1_9ROSI</name>
<dbReference type="EMBL" id="CM017324">
    <property type="protein sequence ID" value="KAE8038377.1"/>
    <property type="molecule type" value="Genomic_DNA"/>
</dbReference>
<dbReference type="InterPro" id="IPR011989">
    <property type="entry name" value="ARM-like"/>
</dbReference>
<dbReference type="SUPFAM" id="SSF48371">
    <property type="entry name" value="ARM repeat"/>
    <property type="match status" value="2"/>
</dbReference>
<keyword evidence="1" id="KW-0677">Repeat</keyword>
<reference evidence="3 4" key="1">
    <citation type="submission" date="2019-06" db="EMBL/GenBank/DDBJ databases">
        <title>A chromosomal-level reference genome of Carpinus fangiana (Coryloideae, Betulaceae).</title>
        <authorList>
            <person name="Yang X."/>
            <person name="Wang Z."/>
            <person name="Zhang L."/>
            <person name="Hao G."/>
            <person name="Liu J."/>
            <person name="Yang Y."/>
        </authorList>
    </citation>
    <scope>NUCLEOTIDE SEQUENCE [LARGE SCALE GENOMIC DNA]</scope>
    <source>
        <strain evidence="3">Cfa_2016G</strain>
        <tissue evidence="3">Leaf</tissue>
    </source>
</reference>
<dbReference type="InterPro" id="IPR000225">
    <property type="entry name" value="Armadillo"/>
</dbReference>
<protein>
    <submittedName>
        <fullName evidence="3">Uncharacterized protein</fullName>
    </submittedName>
</protein>
<dbReference type="PANTHER" id="PTHR45958">
    <property type="entry name" value="RING-TYPE E3 UBIQUITIN TRANSFERASE"/>
    <property type="match status" value="1"/>
</dbReference>
<proteinExistence type="predicted"/>
<sequence length="832" mass="91383">MEIVESRSFSELMSELIVLADEVVLQAKDSDTERDIFTQLAVHVEKFSPIFNELRDKDKLMDNPTSRKAVESLERELKRCKSLIESPYSSTSVSHVEETSHDLGRSLGLLVHASLEVSTSFKQITGDLHKELMNVRFSSNWSPTSSRGSEFSSELKGVGEIVEERISLDIDDVVLQLKYGNDEEFKFALWGLNELIGSQKVSNELINDEGVIPILFNRLGSSKPYNRLAIIQVLRRMAWKNAENKEKMADVGNLSLLVKSLTRDVEERREAVGLLLDLSDLTAVRRRMGRIQGCIVMLVAMLNGDDPVASQNAGKLLNTLSSNTQNALHMAEAGYFKPLVQYLKEGSGMSKILMATALSRMELTDQFRASLGEDGAVEPLVKMFNAGKLESKLSALSALQNLSIVTENIQRLISSGIVVPLLQLLFSVTSVLMTLREPASAILARIAQSESILFNQDVAQQMLSLLNLSSPVIQCHLLQALNNIAAHSSAAKVRRKMKENGAIQLLLPFLKENNSKIRSGALNLIYTLSKDLPEELTEQLGETNISCIVNIASSSTSDDEKAAALGLLSNLPISDRKATDILKRGNLLPIVISITSSSIATSTPTTCWLVESAAGVLIRFTNPSDKKLQLLSAEQGVIPLLLKLLSSESPVAKCRAATSLAQLSQNTLSLRKSRNSRKSMWSCVPPSADAYCEVHDGYCYVNSTFCLVKAGAISPLVQILEGKDRQADEAVLSALATLLQDEIWENGSNCIAKTSGIQAIIKVLESGNVKAQEKALWILERILRVDEYRVQYGESAQVVLIDVAQNGDPRLKPTVAKLLAQLELLQIQSSYF</sequence>
<evidence type="ECO:0000313" key="4">
    <source>
        <dbReference type="Proteomes" id="UP000327013"/>
    </source>
</evidence>
<gene>
    <name evidence="3" type="ORF">FH972_010897</name>
</gene>
<dbReference type="InterPro" id="IPR016024">
    <property type="entry name" value="ARM-type_fold"/>
</dbReference>
<organism evidence="3 4">
    <name type="scientific">Carpinus fangiana</name>
    <dbReference type="NCBI Taxonomy" id="176857"/>
    <lineage>
        <taxon>Eukaryota</taxon>
        <taxon>Viridiplantae</taxon>
        <taxon>Streptophyta</taxon>
        <taxon>Embryophyta</taxon>
        <taxon>Tracheophyta</taxon>
        <taxon>Spermatophyta</taxon>
        <taxon>Magnoliopsida</taxon>
        <taxon>eudicotyledons</taxon>
        <taxon>Gunneridae</taxon>
        <taxon>Pentapetalae</taxon>
        <taxon>rosids</taxon>
        <taxon>fabids</taxon>
        <taxon>Fagales</taxon>
        <taxon>Betulaceae</taxon>
        <taxon>Carpinus</taxon>
    </lineage>
</organism>
<keyword evidence="4" id="KW-1185">Reference proteome</keyword>
<evidence type="ECO:0000313" key="3">
    <source>
        <dbReference type="EMBL" id="KAE8038377.1"/>
    </source>
</evidence>
<dbReference type="OrthoDB" id="1683831at2759"/>
<evidence type="ECO:0000256" key="1">
    <source>
        <dbReference type="ARBA" id="ARBA00022737"/>
    </source>
</evidence>
<dbReference type="Gene3D" id="1.25.10.10">
    <property type="entry name" value="Leucine-rich Repeat Variant"/>
    <property type="match status" value="4"/>
</dbReference>
<dbReference type="PANTHER" id="PTHR45958:SF12">
    <property type="entry name" value="OS01G0948500 PROTEIN"/>
    <property type="match status" value="1"/>
</dbReference>
<feature type="repeat" description="ARM" evidence="2">
    <location>
        <begin position="375"/>
        <end position="417"/>
    </location>
</feature>
<dbReference type="AlphaFoldDB" id="A0A660KPN1"/>
<dbReference type="InterPro" id="IPR052608">
    <property type="entry name" value="U-box_domain_protein"/>
</dbReference>
<dbReference type="Proteomes" id="UP000327013">
    <property type="component" value="Chromosome 4"/>
</dbReference>
<accession>A0A660KPN1</accession>